<dbReference type="Pfam" id="PF13450">
    <property type="entry name" value="NAD_binding_8"/>
    <property type="match status" value="1"/>
</dbReference>
<keyword evidence="2" id="KW-0285">Flavoprotein</keyword>
<evidence type="ECO:0000313" key="8">
    <source>
        <dbReference type="Proteomes" id="UP001152607"/>
    </source>
</evidence>
<dbReference type="GO" id="GO:0004499">
    <property type="term" value="F:N,N-dimethylaniline monooxygenase activity"/>
    <property type="evidence" value="ECO:0007669"/>
    <property type="project" value="InterPro"/>
</dbReference>
<dbReference type="EMBL" id="CAOQHR010000012">
    <property type="protein sequence ID" value="CAI6341648.1"/>
    <property type="molecule type" value="Genomic_DNA"/>
</dbReference>
<evidence type="ECO:0000313" key="7">
    <source>
        <dbReference type="EMBL" id="CAI6341648.1"/>
    </source>
</evidence>
<evidence type="ECO:0000256" key="1">
    <source>
        <dbReference type="ARBA" id="ARBA00009183"/>
    </source>
</evidence>
<dbReference type="Proteomes" id="UP001152607">
    <property type="component" value="Unassembled WGS sequence"/>
</dbReference>
<evidence type="ECO:0000256" key="2">
    <source>
        <dbReference type="ARBA" id="ARBA00022630"/>
    </source>
</evidence>
<dbReference type="Pfam" id="PF00743">
    <property type="entry name" value="FMO-like"/>
    <property type="match status" value="1"/>
</dbReference>
<dbReference type="PANTHER" id="PTHR23023">
    <property type="entry name" value="DIMETHYLANILINE MONOOXYGENASE"/>
    <property type="match status" value="1"/>
</dbReference>
<feature type="compositionally biased region" description="Low complexity" evidence="6">
    <location>
        <begin position="352"/>
        <end position="364"/>
    </location>
</feature>
<organism evidence="7 8">
    <name type="scientific">Periconia digitata</name>
    <dbReference type="NCBI Taxonomy" id="1303443"/>
    <lineage>
        <taxon>Eukaryota</taxon>
        <taxon>Fungi</taxon>
        <taxon>Dikarya</taxon>
        <taxon>Ascomycota</taxon>
        <taxon>Pezizomycotina</taxon>
        <taxon>Dothideomycetes</taxon>
        <taxon>Pleosporomycetidae</taxon>
        <taxon>Pleosporales</taxon>
        <taxon>Massarineae</taxon>
        <taxon>Periconiaceae</taxon>
        <taxon>Periconia</taxon>
    </lineage>
</organism>
<evidence type="ECO:0000256" key="3">
    <source>
        <dbReference type="ARBA" id="ARBA00022827"/>
    </source>
</evidence>
<comment type="caution">
    <text evidence="7">The sequence shown here is derived from an EMBL/GenBank/DDBJ whole genome shotgun (WGS) entry which is preliminary data.</text>
</comment>
<dbReference type="GO" id="GO:0050660">
    <property type="term" value="F:flavin adenine dinucleotide binding"/>
    <property type="evidence" value="ECO:0007669"/>
    <property type="project" value="InterPro"/>
</dbReference>
<dbReference type="PRINTS" id="PR00419">
    <property type="entry name" value="ADXRDTASE"/>
</dbReference>
<dbReference type="Gene3D" id="3.50.50.60">
    <property type="entry name" value="FAD/NAD(P)-binding domain"/>
    <property type="match status" value="2"/>
</dbReference>
<sequence>MSFSDHEIDGRPKKVAVIGAGISGVVAAAHLLREGIEVTVFERSSVSGGVWTYDERVPVEPDYTSVHATDDDPADSDEVLQHSDLHHAPPGPCYEGLHNNVYTRMLETTLHPFAPGTPDVVRHSVLADYIRDTSVKTGVHAITTYNTKVSSVRQISHQPPLWSVSSTTLQASPSGTRTLEKSTSQYTHVVVASGHYHTPRIPRIPSLAFFKSAYPTRILHSKAYRSPSKFAHKTVLLIGASVSSTDIARELGPVAKTIYQSHRGGAFDLPASMLPENGVRVEEVIGFEGVEGKEWKEELKEEDALPVRVRLKDGKTICGVDFVVLCTGYHMTLPFLRDYYYNAPIPTYCSSDSSSEDSSSGRSDTGTASPTSSLSRTEDGEEGTSKTTLLTTGHQIHNLHKHMFYIPCPSLLFIGIPYYTATFTLFEFQAQFAAKVVAGKVSLPSTNAMREEYEELVKAKGSGKGFHSLKGEEEVYVTELVGYANRQLKGEERLVGHGKVWKEARLELIEKMKEMAEGKGGGGREIEVSC</sequence>
<dbReference type="SUPFAM" id="SSF51905">
    <property type="entry name" value="FAD/NAD(P)-binding domain"/>
    <property type="match status" value="2"/>
</dbReference>
<dbReference type="InterPro" id="IPR036188">
    <property type="entry name" value="FAD/NAD-bd_sf"/>
</dbReference>
<protein>
    <recommendedName>
        <fullName evidence="9">Flavin-containing monooxygenase</fullName>
    </recommendedName>
</protein>
<dbReference type="GO" id="GO:0050661">
    <property type="term" value="F:NADP binding"/>
    <property type="evidence" value="ECO:0007669"/>
    <property type="project" value="InterPro"/>
</dbReference>
<dbReference type="AlphaFoldDB" id="A0A9W4URF8"/>
<dbReference type="InterPro" id="IPR050346">
    <property type="entry name" value="FMO-like"/>
</dbReference>
<feature type="compositionally biased region" description="Polar residues" evidence="6">
    <location>
        <begin position="365"/>
        <end position="375"/>
    </location>
</feature>
<keyword evidence="3" id="KW-0274">FAD</keyword>
<accession>A0A9W4URF8</accession>
<evidence type="ECO:0000256" key="6">
    <source>
        <dbReference type="SAM" id="MobiDB-lite"/>
    </source>
</evidence>
<gene>
    <name evidence="7" type="ORF">PDIGIT_LOCUS14848</name>
</gene>
<reference evidence="7" key="1">
    <citation type="submission" date="2023-01" db="EMBL/GenBank/DDBJ databases">
        <authorList>
            <person name="Van Ghelder C."/>
            <person name="Rancurel C."/>
        </authorList>
    </citation>
    <scope>NUCLEOTIDE SEQUENCE</scope>
    <source>
        <strain evidence="7">CNCM I-4278</strain>
    </source>
</reference>
<keyword evidence="4" id="KW-0521">NADP</keyword>
<dbReference type="PIRSF" id="PIRSF000332">
    <property type="entry name" value="FMO"/>
    <property type="match status" value="1"/>
</dbReference>
<feature type="region of interest" description="Disordered" evidence="6">
    <location>
        <begin position="352"/>
        <end position="388"/>
    </location>
</feature>
<keyword evidence="8" id="KW-1185">Reference proteome</keyword>
<dbReference type="OrthoDB" id="66881at2759"/>
<dbReference type="InterPro" id="IPR000960">
    <property type="entry name" value="Flavin_mOase"/>
</dbReference>
<comment type="similarity">
    <text evidence="1">Belongs to the FMO family.</text>
</comment>
<dbReference type="InterPro" id="IPR020946">
    <property type="entry name" value="Flavin_mOase-like"/>
</dbReference>
<evidence type="ECO:0000256" key="4">
    <source>
        <dbReference type="ARBA" id="ARBA00022857"/>
    </source>
</evidence>
<evidence type="ECO:0008006" key="9">
    <source>
        <dbReference type="Google" id="ProtNLM"/>
    </source>
</evidence>
<keyword evidence="5" id="KW-0560">Oxidoreductase</keyword>
<name>A0A9W4URF8_9PLEO</name>
<proteinExistence type="inferred from homology"/>
<evidence type="ECO:0000256" key="5">
    <source>
        <dbReference type="ARBA" id="ARBA00023002"/>
    </source>
</evidence>
<feature type="region of interest" description="Disordered" evidence="6">
    <location>
        <begin position="64"/>
        <end position="92"/>
    </location>
</feature>